<dbReference type="GO" id="GO:0005886">
    <property type="term" value="C:plasma membrane"/>
    <property type="evidence" value="ECO:0007669"/>
    <property type="project" value="UniProtKB-SubCell"/>
</dbReference>
<dbReference type="Proteomes" id="UP000184041">
    <property type="component" value="Unassembled WGS sequence"/>
</dbReference>
<name>A0A1M5H9N0_9BACT</name>
<keyword evidence="1" id="KW-0812">Transmembrane</keyword>
<proteinExistence type="inferred from homology"/>
<dbReference type="EMBL" id="FQUS01000019">
    <property type="protein sequence ID" value="SHG12452.1"/>
    <property type="molecule type" value="Genomic_DNA"/>
</dbReference>
<dbReference type="OrthoDB" id="9805479at2"/>
<feature type="transmembrane region" description="Helical" evidence="1">
    <location>
        <begin position="142"/>
        <end position="164"/>
    </location>
</feature>
<evidence type="ECO:0000313" key="2">
    <source>
        <dbReference type="EMBL" id="SHG12452.1"/>
    </source>
</evidence>
<dbReference type="HAMAP" id="MF_02088">
    <property type="entry name" value="Q_prec_transport"/>
    <property type="match status" value="1"/>
</dbReference>
<keyword evidence="1" id="KW-1003">Cell membrane</keyword>
<dbReference type="InterPro" id="IPR003744">
    <property type="entry name" value="YhhQ"/>
</dbReference>
<feature type="transmembrane region" description="Helical" evidence="1">
    <location>
        <begin position="67"/>
        <end position="88"/>
    </location>
</feature>
<dbReference type="NCBIfam" id="TIGR00697">
    <property type="entry name" value="queuosine precursor transporter"/>
    <property type="match status" value="1"/>
</dbReference>
<feature type="transmembrane region" description="Helical" evidence="1">
    <location>
        <begin position="185"/>
        <end position="203"/>
    </location>
</feature>
<organism evidence="2 3">
    <name type="scientific">Fodinibius roseus</name>
    <dbReference type="NCBI Taxonomy" id="1194090"/>
    <lineage>
        <taxon>Bacteria</taxon>
        <taxon>Pseudomonadati</taxon>
        <taxon>Balneolota</taxon>
        <taxon>Balneolia</taxon>
        <taxon>Balneolales</taxon>
        <taxon>Balneolaceae</taxon>
        <taxon>Fodinibius</taxon>
    </lineage>
</organism>
<comment type="similarity">
    <text evidence="1">Belongs to the vitamin uptake transporter (VUT/ECF) (TC 2.A.88) family. Q precursor transporter subfamily.</text>
</comment>
<keyword evidence="1" id="KW-1133">Transmembrane helix</keyword>
<comment type="function">
    <text evidence="1">Involved in the import of queuosine (Q) precursors, required for Q precursor salvage.</text>
</comment>
<feature type="transmembrane region" description="Helical" evidence="1">
    <location>
        <begin position="20"/>
        <end position="47"/>
    </location>
</feature>
<evidence type="ECO:0000313" key="3">
    <source>
        <dbReference type="Proteomes" id="UP000184041"/>
    </source>
</evidence>
<dbReference type="GO" id="GO:0022857">
    <property type="term" value="F:transmembrane transporter activity"/>
    <property type="evidence" value="ECO:0007669"/>
    <property type="project" value="UniProtKB-UniRule"/>
</dbReference>
<feature type="transmembrane region" description="Helical" evidence="1">
    <location>
        <begin position="215"/>
        <end position="239"/>
    </location>
</feature>
<dbReference type="AlphaFoldDB" id="A0A1M5H9N0"/>
<accession>A0A1M5H9N0</accession>
<dbReference type="RefSeq" id="WP_073066776.1">
    <property type="nucleotide sequence ID" value="NZ_FQUS01000019.1"/>
</dbReference>
<gene>
    <name evidence="2" type="ORF">SAMN05443144_11975</name>
</gene>
<comment type="subcellular location">
    <subcellularLocation>
        <location evidence="1">Cell membrane</location>
        <topology evidence="1">Multi-pass membrane protein</topology>
    </subcellularLocation>
</comment>
<reference evidence="2 3" key="1">
    <citation type="submission" date="2016-11" db="EMBL/GenBank/DDBJ databases">
        <authorList>
            <person name="Jaros S."/>
            <person name="Januszkiewicz K."/>
            <person name="Wedrychowicz H."/>
        </authorList>
    </citation>
    <scope>NUCLEOTIDE SEQUENCE [LARGE SCALE GENOMIC DNA]</scope>
    <source>
        <strain evidence="2 3">DSM 21986</strain>
    </source>
</reference>
<dbReference type="Pfam" id="PF02592">
    <property type="entry name" value="Vut_1"/>
    <property type="match status" value="1"/>
</dbReference>
<evidence type="ECO:0000256" key="1">
    <source>
        <dbReference type="HAMAP-Rule" id="MF_02088"/>
    </source>
</evidence>
<keyword evidence="3" id="KW-1185">Reference proteome</keyword>
<sequence length="258" mass="29069">MNGEPSKQEPVATYKRDALFLSLAGIFLTSLVLGNVIGTTKFVTLFSVELSSWMQAIVPELVRDNDIYTMSVPVGVIAYPFTFLATDLLSELYGRKKAQLVVWVGFWMNVFMLLLMSVNHWLPNTAGVSGGLDLFEGVYEFMIGNTIASMIAYLVAQTVDVRLFHFWKRLTKGKHLWLRNNASTTISQLVDSTAILTILFVAGNLGQEIDTVGKLIILILNSYLFKFFFALFDTPLCYLGVKMFRDYEEDPGEYSLYS</sequence>
<keyword evidence="1" id="KW-0813">Transport</keyword>
<feature type="transmembrane region" description="Helical" evidence="1">
    <location>
        <begin position="100"/>
        <end position="122"/>
    </location>
</feature>
<protein>
    <recommendedName>
        <fullName evidence="1">Probable queuosine precursor transporter</fullName>
        <shortName evidence="1">Q precursor transporter</shortName>
    </recommendedName>
</protein>
<dbReference type="PANTHER" id="PTHR34300:SF2">
    <property type="entry name" value="QUEUOSINE PRECURSOR TRANSPORTER-RELATED"/>
    <property type="match status" value="1"/>
</dbReference>
<dbReference type="PANTHER" id="PTHR34300">
    <property type="entry name" value="QUEUOSINE PRECURSOR TRANSPORTER-RELATED"/>
    <property type="match status" value="1"/>
</dbReference>
<keyword evidence="1" id="KW-0472">Membrane</keyword>